<sequence length="57" mass="6344">RALFLPSAYLALMCLGYLEREKSAVIPKPGRVLISVARQGQATFLPVVEDNTHRFSL</sequence>
<reference evidence="1 2" key="2">
    <citation type="journal article" date="2017" name="Front. Plant Sci.">
        <title>Gene Classification and Mining of Molecular Markers Useful in Red Clover (Trifolium pratense) Breeding.</title>
        <authorList>
            <person name="Istvanek J."/>
            <person name="Dluhosova J."/>
            <person name="Dluhos P."/>
            <person name="Patkova L."/>
            <person name="Nedelnik J."/>
            <person name="Repkova J."/>
        </authorList>
    </citation>
    <scope>NUCLEOTIDE SEQUENCE [LARGE SCALE GENOMIC DNA]</scope>
    <source>
        <strain evidence="2">cv. Tatra</strain>
        <tissue evidence="1">Young leaves</tissue>
    </source>
</reference>
<accession>A0A2K3NSH2</accession>
<dbReference type="Proteomes" id="UP000236291">
    <property type="component" value="Unassembled WGS sequence"/>
</dbReference>
<evidence type="ECO:0000313" key="2">
    <source>
        <dbReference type="Proteomes" id="UP000236291"/>
    </source>
</evidence>
<gene>
    <name evidence="1" type="ORF">L195_g002446</name>
</gene>
<organism evidence="1 2">
    <name type="scientific">Trifolium pratense</name>
    <name type="common">Red clover</name>
    <dbReference type="NCBI Taxonomy" id="57577"/>
    <lineage>
        <taxon>Eukaryota</taxon>
        <taxon>Viridiplantae</taxon>
        <taxon>Streptophyta</taxon>
        <taxon>Embryophyta</taxon>
        <taxon>Tracheophyta</taxon>
        <taxon>Spermatophyta</taxon>
        <taxon>Magnoliopsida</taxon>
        <taxon>eudicotyledons</taxon>
        <taxon>Gunneridae</taxon>
        <taxon>Pentapetalae</taxon>
        <taxon>rosids</taxon>
        <taxon>fabids</taxon>
        <taxon>Fabales</taxon>
        <taxon>Fabaceae</taxon>
        <taxon>Papilionoideae</taxon>
        <taxon>50 kb inversion clade</taxon>
        <taxon>NPAAA clade</taxon>
        <taxon>Hologalegina</taxon>
        <taxon>IRL clade</taxon>
        <taxon>Trifolieae</taxon>
        <taxon>Trifolium</taxon>
    </lineage>
</organism>
<name>A0A2K3NSH2_TRIPR</name>
<dbReference type="EMBL" id="ASHM01001076">
    <property type="protein sequence ID" value="PNY05984.1"/>
    <property type="molecule type" value="Genomic_DNA"/>
</dbReference>
<protein>
    <submittedName>
        <fullName evidence="1">Uncharacterized protein</fullName>
    </submittedName>
</protein>
<feature type="non-terminal residue" evidence="1">
    <location>
        <position position="1"/>
    </location>
</feature>
<proteinExistence type="predicted"/>
<evidence type="ECO:0000313" key="1">
    <source>
        <dbReference type="EMBL" id="PNY05984.1"/>
    </source>
</evidence>
<reference evidence="1 2" key="1">
    <citation type="journal article" date="2014" name="Am. J. Bot.">
        <title>Genome assembly and annotation for red clover (Trifolium pratense; Fabaceae).</title>
        <authorList>
            <person name="Istvanek J."/>
            <person name="Jaros M."/>
            <person name="Krenek A."/>
            <person name="Repkova J."/>
        </authorList>
    </citation>
    <scope>NUCLEOTIDE SEQUENCE [LARGE SCALE GENOMIC DNA]</scope>
    <source>
        <strain evidence="2">cv. Tatra</strain>
        <tissue evidence="1">Young leaves</tissue>
    </source>
</reference>
<dbReference type="AlphaFoldDB" id="A0A2K3NSH2"/>
<comment type="caution">
    <text evidence="1">The sequence shown here is derived from an EMBL/GenBank/DDBJ whole genome shotgun (WGS) entry which is preliminary data.</text>
</comment>